<dbReference type="STRING" id="77020.A0A0M8MHS2"/>
<keyword evidence="1" id="KW-0812">Transmembrane</keyword>
<dbReference type="Pfam" id="PF08229">
    <property type="entry name" value="SHR3_chaperone"/>
    <property type="match status" value="1"/>
</dbReference>
<dbReference type="VEuPathDB" id="FungiDB:Malapachy_1327"/>
<dbReference type="Proteomes" id="UP000037751">
    <property type="component" value="Unassembled WGS sequence"/>
</dbReference>
<dbReference type="GO" id="GO:0051082">
    <property type="term" value="F:unfolded protein binding"/>
    <property type="evidence" value="ECO:0007669"/>
    <property type="project" value="TreeGrafter"/>
</dbReference>
<dbReference type="RefSeq" id="XP_017990358.1">
    <property type="nucleotide sequence ID" value="XM_018135832.1"/>
</dbReference>
<proteinExistence type="predicted"/>
<dbReference type="GO" id="GO:0005789">
    <property type="term" value="C:endoplasmic reticulum membrane"/>
    <property type="evidence" value="ECO:0007669"/>
    <property type="project" value="TreeGrafter"/>
</dbReference>
<keyword evidence="1" id="KW-0472">Membrane</keyword>
<feature type="transmembrane region" description="Helical" evidence="1">
    <location>
        <begin position="85"/>
        <end position="104"/>
    </location>
</feature>
<evidence type="ECO:0000256" key="1">
    <source>
        <dbReference type="SAM" id="Phobius"/>
    </source>
</evidence>
<dbReference type="PANTHER" id="PTHR28228">
    <property type="entry name" value="SECRETORY COMPONENT PROTEIN SHR3"/>
    <property type="match status" value="1"/>
</dbReference>
<keyword evidence="3" id="KW-1185">Reference proteome</keyword>
<dbReference type="InterPro" id="IPR013248">
    <property type="entry name" value="Psh3/Shr3"/>
</dbReference>
<dbReference type="SMART" id="SM00786">
    <property type="entry name" value="SHR3_chaperone"/>
    <property type="match status" value="1"/>
</dbReference>
<feature type="transmembrane region" description="Helical" evidence="1">
    <location>
        <begin position="150"/>
        <end position="171"/>
    </location>
</feature>
<dbReference type="EMBL" id="LGAV01000009">
    <property type="protein sequence ID" value="KOS12726.1"/>
    <property type="molecule type" value="Genomic_DNA"/>
</dbReference>
<evidence type="ECO:0000313" key="3">
    <source>
        <dbReference type="Proteomes" id="UP000037751"/>
    </source>
</evidence>
<dbReference type="GO" id="GO:0006888">
    <property type="term" value="P:endoplasmic reticulum to Golgi vesicle-mediated transport"/>
    <property type="evidence" value="ECO:0007669"/>
    <property type="project" value="TreeGrafter"/>
</dbReference>
<evidence type="ECO:0008006" key="4">
    <source>
        <dbReference type="Google" id="ProtNLM"/>
    </source>
</evidence>
<dbReference type="GeneID" id="28727707"/>
<reference evidence="2 3" key="1">
    <citation type="submission" date="2015-07" db="EMBL/GenBank/DDBJ databases">
        <title>Draft Genome Sequence of Malassezia furfur CBS1878 and Malassezia pachydermatis CBS1879.</title>
        <authorList>
            <person name="Triana S."/>
            <person name="Ohm R."/>
            <person name="Gonzalez A."/>
            <person name="DeCock H."/>
            <person name="Restrepo S."/>
            <person name="Celis A."/>
        </authorList>
    </citation>
    <scope>NUCLEOTIDE SEQUENCE [LARGE SCALE GENOMIC DNA]</scope>
    <source>
        <strain evidence="2 3">CBS 1879</strain>
    </source>
</reference>
<organism evidence="2 3">
    <name type="scientific">Malassezia pachydermatis</name>
    <dbReference type="NCBI Taxonomy" id="77020"/>
    <lineage>
        <taxon>Eukaryota</taxon>
        <taxon>Fungi</taxon>
        <taxon>Dikarya</taxon>
        <taxon>Basidiomycota</taxon>
        <taxon>Ustilaginomycotina</taxon>
        <taxon>Malasseziomycetes</taxon>
        <taxon>Malasseziales</taxon>
        <taxon>Malasseziaceae</taxon>
        <taxon>Malassezia</taxon>
    </lineage>
</organism>
<dbReference type="AlphaFoldDB" id="A0A0M8MHS2"/>
<feature type="transmembrane region" description="Helical" evidence="1">
    <location>
        <begin position="7"/>
        <end position="25"/>
    </location>
</feature>
<feature type="transmembrane region" description="Helical" evidence="1">
    <location>
        <begin position="55"/>
        <end position="73"/>
    </location>
</feature>
<name>A0A0M8MHS2_9BASI</name>
<sequence>MGFRTGFVIGSILFIYGLLYIMSSYDYPLLFHGAFGKEEVRNAIDFYLSIYSAPLSVKALIHAIIGLGMIGIVAKIVRWQENDKYFGSISLLLYFVSVLMYIGVNIPNMRALKYPDEMRIVHRAVFDAEAYRKVENYDFKPLSERETTSVVQVISATNVIITVLLAGVLLMQIGEWYAVRLDRIAENKMRQESIAKLGAQRGDEKKKN</sequence>
<keyword evidence="1" id="KW-1133">Transmembrane helix</keyword>
<comment type="caution">
    <text evidence="2">The sequence shown here is derived from an EMBL/GenBank/DDBJ whole genome shotgun (WGS) entry which is preliminary data.</text>
</comment>
<evidence type="ECO:0000313" key="2">
    <source>
        <dbReference type="EMBL" id="KOS12726.1"/>
    </source>
</evidence>
<accession>A0A0M8MHS2</accession>
<protein>
    <recommendedName>
        <fullName evidence="4">Shr3 amino acid permease chaperone</fullName>
    </recommendedName>
</protein>
<gene>
    <name evidence="2" type="ORF">Malapachy_1327</name>
</gene>
<dbReference type="PANTHER" id="PTHR28228:SF1">
    <property type="entry name" value="SECRETORY COMPONENT PROTEIN SHR3"/>
    <property type="match status" value="1"/>
</dbReference>
<dbReference type="OrthoDB" id="5229808at2759"/>